<dbReference type="AlphaFoldDB" id="A0AAU9K958"/>
<dbReference type="Proteomes" id="UP001162131">
    <property type="component" value="Unassembled WGS sequence"/>
</dbReference>
<accession>A0AAU9K958</accession>
<proteinExistence type="predicted"/>
<sequence length="393" mass="44583">MLTQDKANLLSSSVKSTSATPDPNKRRFREKLGALLPQNIRMKPQKLPAPFKNTTLPIQEETSRKLFILKSIKSERNLQFINPESTYSSNNGSLENSKALMDVSLPKHFKMPKLARSANHSANPSVSNSLLLPPPEPQVDQLTPHSTAMVFTAFSSAAKTSEDEAVKAAYKIQAFFRSKKETKKYTMIKEHKKETQRYILHGKKNINGEEYFVCISRHGFDSKKLRTMVGADAGNLEKLNVILEAYPLKSGIPKPKWTIYSTAELCSILSLNSVEDLLAIPQSEVLNVIDIAKDTVFLNICKNDRRERKRLIYKGRGKLKTCNAYFIKIYELDYIAKQEYLIIAFNSTEKYELKVEAARIIEALKLNIGEPILDHAQEIARLVFIKDSKLEMN</sequence>
<comment type="caution">
    <text evidence="2">The sequence shown here is derived from an EMBL/GenBank/DDBJ whole genome shotgun (WGS) entry which is preliminary data.</text>
</comment>
<feature type="region of interest" description="Disordered" evidence="1">
    <location>
        <begin position="1"/>
        <end position="27"/>
    </location>
</feature>
<name>A0AAU9K958_9CILI</name>
<evidence type="ECO:0000313" key="2">
    <source>
        <dbReference type="EMBL" id="CAG9334749.1"/>
    </source>
</evidence>
<reference evidence="2" key="1">
    <citation type="submission" date="2021-09" db="EMBL/GenBank/DDBJ databases">
        <authorList>
            <consortium name="AG Swart"/>
            <person name="Singh M."/>
            <person name="Singh A."/>
            <person name="Seah K."/>
            <person name="Emmerich C."/>
        </authorList>
    </citation>
    <scope>NUCLEOTIDE SEQUENCE</scope>
    <source>
        <strain evidence="2">ATCC30299</strain>
    </source>
</reference>
<gene>
    <name evidence="2" type="ORF">BSTOLATCC_MIC62334</name>
</gene>
<dbReference type="EMBL" id="CAJZBQ010000060">
    <property type="protein sequence ID" value="CAG9334749.1"/>
    <property type="molecule type" value="Genomic_DNA"/>
</dbReference>
<protein>
    <submittedName>
        <fullName evidence="2">Uncharacterized protein</fullName>
    </submittedName>
</protein>
<evidence type="ECO:0000256" key="1">
    <source>
        <dbReference type="SAM" id="MobiDB-lite"/>
    </source>
</evidence>
<keyword evidence="3" id="KW-1185">Reference proteome</keyword>
<feature type="compositionally biased region" description="Polar residues" evidence="1">
    <location>
        <begin position="1"/>
        <end position="21"/>
    </location>
</feature>
<evidence type="ECO:0000313" key="3">
    <source>
        <dbReference type="Proteomes" id="UP001162131"/>
    </source>
</evidence>
<dbReference type="PROSITE" id="PS50096">
    <property type="entry name" value="IQ"/>
    <property type="match status" value="1"/>
</dbReference>
<organism evidence="2 3">
    <name type="scientific">Blepharisma stoltei</name>
    <dbReference type="NCBI Taxonomy" id="1481888"/>
    <lineage>
        <taxon>Eukaryota</taxon>
        <taxon>Sar</taxon>
        <taxon>Alveolata</taxon>
        <taxon>Ciliophora</taxon>
        <taxon>Postciliodesmatophora</taxon>
        <taxon>Heterotrichea</taxon>
        <taxon>Heterotrichida</taxon>
        <taxon>Blepharismidae</taxon>
        <taxon>Blepharisma</taxon>
    </lineage>
</organism>